<organism evidence="3 4">
    <name type="scientific">Rudanella paleaurantiibacter</name>
    <dbReference type="NCBI Taxonomy" id="2614655"/>
    <lineage>
        <taxon>Bacteria</taxon>
        <taxon>Pseudomonadati</taxon>
        <taxon>Bacteroidota</taxon>
        <taxon>Cytophagia</taxon>
        <taxon>Cytophagales</taxon>
        <taxon>Cytophagaceae</taxon>
        <taxon>Rudanella</taxon>
    </lineage>
</organism>
<feature type="transmembrane region" description="Helical" evidence="2">
    <location>
        <begin position="21"/>
        <end position="43"/>
    </location>
</feature>
<proteinExistence type="predicted"/>
<feature type="region of interest" description="Disordered" evidence="1">
    <location>
        <begin position="74"/>
        <end position="94"/>
    </location>
</feature>
<dbReference type="Gene3D" id="1.10.150.310">
    <property type="entry name" value="Tex RuvX-like domain-like"/>
    <property type="match status" value="1"/>
</dbReference>
<keyword evidence="2" id="KW-0472">Membrane</keyword>
<dbReference type="Gene3D" id="1.10.150.320">
    <property type="entry name" value="Photosystem II 12 kDa extrinsic protein"/>
    <property type="match status" value="1"/>
</dbReference>
<dbReference type="Pfam" id="PF12836">
    <property type="entry name" value="HHH_3"/>
    <property type="match status" value="3"/>
</dbReference>
<name>A0A7J5U4F0_9BACT</name>
<dbReference type="SUPFAM" id="SSF47781">
    <property type="entry name" value="RuvA domain 2-like"/>
    <property type="match status" value="3"/>
</dbReference>
<dbReference type="AlphaFoldDB" id="A0A7J5U4F0"/>
<dbReference type="InterPro" id="IPR051675">
    <property type="entry name" value="Endo/Exo/Phosphatase_dom_1"/>
</dbReference>
<feature type="compositionally biased region" description="Low complexity" evidence="1">
    <location>
        <begin position="171"/>
        <end position="185"/>
    </location>
</feature>
<reference evidence="3 4" key="1">
    <citation type="submission" date="2019-10" db="EMBL/GenBank/DDBJ databases">
        <title>Rudanella paleaurantiibacter sp. nov., isolated from sludge.</title>
        <authorList>
            <person name="Xu S.Q."/>
        </authorList>
    </citation>
    <scope>NUCLEOTIDE SEQUENCE [LARGE SCALE GENOMIC DNA]</scope>
    <source>
        <strain evidence="3 4">HX-22-17</strain>
    </source>
</reference>
<protein>
    <submittedName>
        <fullName evidence="3">Helix-hairpin-helix domain-containing protein</fullName>
    </submittedName>
</protein>
<dbReference type="RefSeq" id="WP_152122253.1">
    <property type="nucleotide sequence ID" value="NZ_WELI01000001.1"/>
</dbReference>
<accession>A0A7J5U4F0</accession>
<comment type="caution">
    <text evidence="3">The sequence shown here is derived from an EMBL/GenBank/DDBJ whole genome shotgun (WGS) entry which is preliminary data.</text>
</comment>
<feature type="region of interest" description="Disordered" evidence="1">
    <location>
        <begin position="166"/>
        <end position="209"/>
    </location>
</feature>
<dbReference type="Gene3D" id="1.10.150.280">
    <property type="entry name" value="AF1531-like domain"/>
    <property type="match status" value="1"/>
</dbReference>
<evidence type="ECO:0000256" key="2">
    <source>
        <dbReference type="SAM" id="Phobius"/>
    </source>
</evidence>
<evidence type="ECO:0000313" key="3">
    <source>
        <dbReference type="EMBL" id="KAB7732718.1"/>
    </source>
</evidence>
<sequence>MFKRLIARIRDHFGFSQREANGFIVVLLIGLLALLTPFLYRWLIPEPQRDTSAADARKLDSLVSIMRTQELADEAERRSRYGNRYGKPDRERTTAEQFHEPKLFRFDPNTVSIAGWQQLGLPKYMAERIDKYRRKGGQFRRKEDLLKIYDFPPDLYEQLEPYVQLPERSAPTGPNTLPNNPNRPTEAVAANEPARPRFEKPAPPQVFDINTADTNDLKKLKGIGSGRARQILKFRDALGGFASPEQFAEIFNIDSVALSELQKYARVQSAVRRIRINSASAEDLDRLPYLSRRQSEIIIAYRQQHGAFTSLESLRPIRILDARLLEKLGPYLEF</sequence>
<keyword evidence="2" id="KW-0812">Transmembrane</keyword>
<evidence type="ECO:0000256" key="1">
    <source>
        <dbReference type="SAM" id="MobiDB-lite"/>
    </source>
</evidence>
<dbReference type="PANTHER" id="PTHR21180:SF32">
    <property type="entry name" value="ENDONUCLEASE_EXONUCLEASE_PHOSPHATASE FAMILY DOMAIN-CONTAINING PROTEIN 1"/>
    <property type="match status" value="1"/>
</dbReference>
<dbReference type="Proteomes" id="UP000488299">
    <property type="component" value="Unassembled WGS sequence"/>
</dbReference>
<dbReference type="InterPro" id="IPR010994">
    <property type="entry name" value="RuvA_2-like"/>
</dbReference>
<dbReference type="PANTHER" id="PTHR21180">
    <property type="entry name" value="ENDONUCLEASE/EXONUCLEASE/PHOSPHATASE FAMILY DOMAIN-CONTAINING PROTEIN 1"/>
    <property type="match status" value="1"/>
</dbReference>
<gene>
    <name evidence="3" type="ORF">F5984_01840</name>
</gene>
<evidence type="ECO:0000313" key="4">
    <source>
        <dbReference type="Proteomes" id="UP000488299"/>
    </source>
</evidence>
<keyword evidence="2" id="KW-1133">Transmembrane helix</keyword>
<keyword evidence="4" id="KW-1185">Reference proteome</keyword>
<dbReference type="EMBL" id="WELI01000001">
    <property type="protein sequence ID" value="KAB7732718.1"/>
    <property type="molecule type" value="Genomic_DNA"/>
</dbReference>